<feature type="non-terminal residue" evidence="1">
    <location>
        <position position="428"/>
    </location>
</feature>
<dbReference type="EMBL" id="QXFJ01000031">
    <property type="protein sequence ID" value="RIV67460.1"/>
    <property type="molecule type" value="Genomic_DNA"/>
</dbReference>
<dbReference type="AlphaFoldDB" id="A0A418N2B2"/>
<sequence length="428" mass="44201">MISTLSGQVKIGDNPQNLDPSSVLELESGNRVLVITRVSTAQLSTINPLPGALVYNTDQECINYYNGTEWINICEALDNSFTVSTRADFLSQINPNAKDSTVVITPTLNPDGSTNYNFEVNQITGANIAPSAVNGEKIQNGSVGSLDLAPGSVTLPKLAAAENGIPGDIIQWNGTDWELVNQLNLGITEKDSIVGNEVLGPTDATLILSGAGTSISPLTLDVADNGITDNELATNAVTTVKIANDAVTSIKIQDGQVTANDIANNAVTLAKMADNSVGTAELVDDSVDADKINANVAGTGLIQAGDGSLQVDNANIAPGWSTLTGKPAGFADDIDDDTTYSAGTGLTLTGTTFAVDNTTIAPDWSTLTGKPAGFADDVDDDTTYSAGTGLTLTGTTFAVDNTTIAPDWSTLTGKPAGFADDVDDDTTY</sequence>
<reference evidence="1 2" key="1">
    <citation type="submission" date="2018-08" db="EMBL/GenBank/DDBJ databases">
        <title>Proposal of Muricauda 72 sp.nov. and Muricauda NH166 sp.nov., isolated from seawater.</title>
        <authorList>
            <person name="Cheng H."/>
            <person name="Wu Y.-H."/>
            <person name="Guo L.-L."/>
            <person name="Xu X.-W."/>
        </authorList>
    </citation>
    <scope>NUCLEOTIDE SEQUENCE [LARGE SCALE GENOMIC DNA]</scope>
    <source>
        <strain evidence="1 2">NH166</strain>
    </source>
</reference>
<name>A0A418N2B2_9FLAO</name>
<protein>
    <submittedName>
        <fullName evidence="1">Uncharacterized protein</fullName>
    </submittedName>
</protein>
<evidence type="ECO:0000313" key="1">
    <source>
        <dbReference type="EMBL" id="RIV67460.1"/>
    </source>
</evidence>
<comment type="caution">
    <text evidence="1">The sequence shown here is derived from an EMBL/GenBank/DDBJ whole genome shotgun (WGS) entry which is preliminary data.</text>
</comment>
<accession>A0A418N2B2</accession>
<proteinExistence type="predicted"/>
<evidence type="ECO:0000313" key="2">
    <source>
        <dbReference type="Proteomes" id="UP000284189"/>
    </source>
</evidence>
<organism evidence="1 2">
    <name type="scientific">Flagellimonas aequoris</name>
    <dbReference type="NCBI Taxonomy" id="2306997"/>
    <lineage>
        <taxon>Bacteria</taxon>
        <taxon>Pseudomonadati</taxon>
        <taxon>Bacteroidota</taxon>
        <taxon>Flavobacteriia</taxon>
        <taxon>Flavobacteriales</taxon>
        <taxon>Flavobacteriaceae</taxon>
        <taxon>Flagellimonas</taxon>
    </lineage>
</organism>
<dbReference type="Proteomes" id="UP000284189">
    <property type="component" value="Unassembled WGS sequence"/>
</dbReference>
<gene>
    <name evidence="1" type="ORF">D2U88_18130</name>
</gene>